<evidence type="ECO:0000259" key="11">
    <source>
        <dbReference type="PROSITE" id="PS51198"/>
    </source>
</evidence>
<dbReference type="InterPro" id="IPR014016">
    <property type="entry name" value="UvrD-like_ATP-bd"/>
</dbReference>
<name>A0A1M6SE17_9BACL</name>
<evidence type="ECO:0000256" key="4">
    <source>
        <dbReference type="ARBA" id="ARBA00022806"/>
    </source>
</evidence>
<keyword evidence="13" id="KW-1185">Reference proteome</keyword>
<dbReference type="GO" id="GO:0003677">
    <property type="term" value="F:DNA binding"/>
    <property type="evidence" value="ECO:0007669"/>
    <property type="project" value="UniProtKB-KW"/>
</dbReference>
<dbReference type="GO" id="GO:0016887">
    <property type="term" value="F:ATP hydrolysis activity"/>
    <property type="evidence" value="ECO:0007669"/>
    <property type="project" value="RHEA"/>
</dbReference>
<dbReference type="InterPro" id="IPR013986">
    <property type="entry name" value="DExx_box_DNA_helicase_dom_sf"/>
</dbReference>
<dbReference type="PANTHER" id="PTHR11070">
    <property type="entry name" value="UVRD / RECB / PCRA DNA HELICASE FAMILY MEMBER"/>
    <property type="match status" value="1"/>
</dbReference>
<evidence type="ECO:0000313" key="13">
    <source>
        <dbReference type="Proteomes" id="UP000184016"/>
    </source>
</evidence>
<dbReference type="Pfam" id="PF00580">
    <property type="entry name" value="UvrD-helicase"/>
    <property type="match status" value="1"/>
</dbReference>
<keyword evidence="6" id="KW-0413">Isomerase</keyword>
<dbReference type="RefSeq" id="WP_072874252.1">
    <property type="nucleotide sequence ID" value="NZ_FRAF01000013.1"/>
</dbReference>
<protein>
    <recommendedName>
        <fullName evidence="8">DNA 3'-5' helicase</fullName>
        <ecNumber evidence="8">5.6.2.4</ecNumber>
    </recommendedName>
</protein>
<dbReference type="GO" id="GO:0043138">
    <property type="term" value="F:3'-5' DNA helicase activity"/>
    <property type="evidence" value="ECO:0007669"/>
    <property type="project" value="UniProtKB-EC"/>
</dbReference>
<keyword evidence="5 10" id="KW-0067">ATP-binding</keyword>
<dbReference type="STRING" id="1830138.SAMN05443507_113111"/>
<sequence>MERWTSEQSLILNQPIQNTVIFAGPGSGKTTVFTAFLAHQLDNRQIYSDQTMAVTFTRKSAQSMMSKLTGQIQHKQLLKKLRIGTFHGQFFRFILPFVKEMPVLLKSHEERKLIESALRKLLPISQPFSTQLIDDAVQIIMRMKSRYPIHGNSQFEMDLLEIYEKNKSVEKRWDFEDILLFSLFLFTHSKSFQDVMRKWEFIMVDEFQDTNNIQWYVLNELIKISDAKLFVVGDDDQAIYSFRGSSSYWLLHLDELIPNTSKYFLQYNFRSDIDICKYSSNIIEKQSHRSEKIMIPTSSMYGNCAAVTVKNEEEEYYFIEKLLLHFFSLKKNMSIAILARTRRELIPFIKLIPKYYSRHFYLTVCTFHEAKGLEWDVVFLLGAVEKNPFLRNVDSHILIPTSDNQNLTSEDDEERRLFFVACTRAKHVLITFFPQRYGGKKMNISPYLLESQMSIH</sequence>
<comment type="catalytic activity">
    <reaction evidence="7">
        <text>Couples ATP hydrolysis with the unwinding of duplex DNA by translocating in the 3'-5' direction.</text>
        <dbReference type="EC" id="5.6.2.4"/>
    </reaction>
</comment>
<comment type="catalytic activity">
    <reaction evidence="9">
        <text>ATP + H2O = ADP + phosphate + H(+)</text>
        <dbReference type="Rhea" id="RHEA:13065"/>
        <dbReference type="ChEBI" id="CHEBI:15377"/>
        <dbReference type="ChEBI" id="CHEBI:15378"/>
        <dbReference type="ChEBI" id="CHEBI:30616"/>
        <dbReference type="ChEBI" id="CHEBI:43474"/>
        <dbReference type="ChEBI" id="CHEBI:456216"/>
        <dbReference type="EC" id="5.6.2.4"/>
    </reaction>
</comment>
<feature type="domain" description="UvrD-like helicase ATP-binding" evidence="11">
    <location>
        <begin position="2"/>
        <end position="272"/>
    </location>
</feature>
<evidence type="ECO:0000256" key="1">
    <source>
        <dbReference type="ARBA" id="ARBA00009922"/>
    </source>
</evidence>
<dbReference type="SUPFAM" id="SSF52540">
    <property type="entry name" value="P-loop containing nucleoside triphosphate hydrolases"/>
    <property type="match status" value="1"/>
</dbReference>
<evidence type="ECO:0000256" key="10">
    <source>
        <dbReference type="PROSITE-ProRule" id="PRU00560"/>
    </source>
</evidence>
<comment type="similarity">
    <text evidence="1">Belongs to the helicase family. UvrD subfamily.</text>
</comment>
<dbReference type="PANTHER" id="PTHR11070:SF30">
    <property type="entry name" value="F-BOX DNA HELICASE 1"/>
    <property type="match status" value="1"/>
</dbReference>
<dbReference type="Pfam" id="PF13361">
    <property type="entry name" value="UvrD_C"/>
    <property type="match status" value="1"/>
</dbReference>
<evidence type="ECO:0000256" key="6">
    <source>
        <dbReference type="ARBA" id="ARBA00023235"/>
    </source>
</evidence>
<proteinExistence type="inferred from homology"/>
<evidence type="ECO:0000256" key="2">
    <source>
        <dbReference type="ARBA" id="ARBA00022741"/>
    </source>
</evidence>
<dbReference type="PROSITE" id="PS51198">
    <property type="entry name" value="UVRD_HELICASE_ATP_BIND"/>
    <property type="match status" value="1"/>
</dbReference>
<accession>A0A1M6SE17</accession>
<gene>
    <name evidence="12" type="ORF">SAMN05443507_113111</name>
</gene>
<dbReference type="InterPro" id="IPR027417">
    <property type="entry name" value="P-loop_NTPase"/>
</dbReference>
<dbReference type="Proteomes" id="UP000184016">
    <property type="component" value="Unassembled WGS sequence"/>
</dbReference>
<feature type="binding site" evidence="10">
    <location>
        <begin position="23"/>
        <end position="30"/>
    </location>
    <ligand>
        <name>ATP</name>
        <dbReference type="ChEBI" id="CHEBI:30616"/>
    </ligand>
</feature>
<evidence type="ECO:0000256" key="3">
    <source>
        <dbReference type="ARBA" id="ARBA00022801"/>
    </source>
</evidence>
<dbReference type="OrthoDB" id="9810135at2"/>
<organism evidence="12 13">
    <name type="scientific">Alicyclobacillus tolerans</name>
    <dbReference type="NCBI Taxonomy" id="90970"/>
    <lineage>
        <taxon>Bacteria</taxon>
        <taxon>Bacillati</taxon>
        <taxon>Bacillota</taxon>
        <taxon>Bacilli</taxon>
        <taxon>Bacillales</taxon>
        <taxon>Alicyclobacillaceae</taxon>
        <taxon>Alicyclobacillus</taxon>
    </lineage>
</organism>
<evidence type="ECO:0000313" key="12">
    <source>
        <dbReference type="EMBL" id="SHK42899.1"/>
    </source>
</evidence>
<dbReference type="InterPro" id="IPR000212">
    <property type="entry name" value="DNA_helicase_UvrD/REP"/>
</dbReference>
<evidence type="ECO:0000256" key="8">
    <source>
        <dbReference type="ARBA" id="ARBA00034808"/>
    </source>
</evidence>
<dbReference type="InterPro" id="IPR014017">
    <property type="entry name" value="DNA_helicase_UvrD-like_C"/>
</dbReference>
<keyword evidence="2 10" id="KW-0547">Nucleotide-binding</keyword>
<dbReference type="EC" id="5.6.2.4" evidence="8"/>
<dbReference type="Gene3D" id="1.10.10.160">
    <property type="match status" value="1"/>
</dbReference>
<evidence type="ECO:0000256" key="7">
    <source>
        <dbReference type="ARBA" id="ARBA00034617"/>
    </source>
</evidence>
<dbReference type="GO" id="GO:0000725">
    <property type="term" value="P:recombinational repair"/>
    <property type="evidence" value="ECO:0007669"/>
    <property type="project" value="TreeGrafter"/>
</dbReference>
<keyword evidence="3 10" id="KW-0378">Hydrolase</keyword>
<evidence type="ECO:0000256" key="5">
    <source>
        <dbReference type="ARBA" id="ARBA00022840"/>
    </source>
</evidence>
<evidence type="ECO:0000256" key="9">
    <source>
        <dbReference type="ARBA" id="ARBA00048988"/>
    </source>
</evidence>
<dbReference type="CDD" id="cd17932">
    <property type="entry name" value="DEXQc_UvrD"/>
    <property type="match status" value="1"/>
</dbReference>
<dbReference type="GO" id="GO:0005524">
    <property type="term" value="F:ATP binding"/>
    <property type="evidence" value="ECO:0007669"/>
    <property type="project" value="UniProtKB-UniRule"/>
</dbReference>
<dbReference type="EMBL" id="FRAF01000013">
    <property type="protein sequence ID" value="SHK42899.1"/>
    <property type="molecule type" value="Genomic_DNA"/>
</dbReference>
<reference evidence="13" key="1">
    <citation type="submission" date="2016-11" db="EMBL/GenBank/DDBJ databases">
        <authorList>
            <person name="Varghese N."/>
            <person name="Submissions S."/>
        </authorList>
    </citation>
    <scope>NUCLEOTIDE SEQUENCE [LARGE SCALE GENOMIC DNA]</scope>
    <source>
        <strain evidence="13">USBA-503</strain>
    </source>
</reference>
<keyword evidence="4 10" id="KW-0347">Helicase</keyword>
<dbReference type="AlphaFoldDB" id="A0A1M6SE17"/>
<dbReference type="Gene3D" id="3.40.50.300">
    <property type="entry name" value="P-loop containing nucleotide triphosphate hydrolases"/>
    <property type="match status" value="3"/>
</dbReference>